<proteinExistence type="predicted"/>
<dbReference type="AlphaFoldDB" id="A0A2P2L8B4"/>
<organism evidence="1">
    <name type="scientific">Rhizophora mucronata</name>
    <name type="common">Asiatic mangrove</name>
    <dbReference type="NCBI Taxonomy" id="61149"/>
    <lineage>
        <taxon>Eukaryota</taxon>
        <taxon>Viridiplantae</taxon>
        <taxon>Streptophyta</taxon>
        <taxon>Embryophyta</taxon>
        <taxon>Tracheophyta</taxon>
        <taxon>Spermatophyta</taxon>
        <taxon>Magnoliopsida</taxon>
        <taxon>eudicotyledons</taxon>
        <taxon>Gunneridae</taxon>
        <taxon>Pentapetalae</taxon>
        <taxon>rosids</taxon>
        <taxon>fabids</taxon>
        <taxon>Malpighiales</taxon>
        <taxon>Rhizophoraceae</taxon>
        <taxon>Rhizophora</taxon>
    </lineage>
</organism>
<evidence type="ECO:0000313" key="1">
    <source>
        <dbReference type="EMBL" id="MBX14213.1"/>
    </source>
</evidence>
<sequence length="28" mass="3740">MFFFFLMWSYRILFLVIEEKRRLQRLKK</sequence>
<protein>
    <submittedName>
        <fullName evidence="1">Uncharacterized protein</fullName>
    </submittedName>
</protein>
<dbReference type="EMBL" id="GGEC01033729">
    <property type="protein sequence ID" value="MBX14213.1"/>
    <property type="molecule type" value="Transcribed_RNA"/>
</dbReference>
<accession>A0A2P2L8B4</accession>
<name>A0A2P2L8B4_RHIMU</name>
<reference evidence="1" key="1">
    <citation type="submission" date="2018-02" db="EMBL/GenBank/DDBJ databases">
        <title>Rhizophora mucronata_Transcriptome.</title>
        <authorList>
            <person name="Meera S.P."/>
            <person name="Sreeshan A."/>
            <person name="Augustine A."/>
        </authorList>
    </citation>
    <scope>NUCLEOTIDE SEQUENCE</scope>
    <source>
        <tissue evidence="1">Leaf</tissue>
    </source>
</reference>